<dbReference type="PANTHER" id="PTHR34136">
    <property type="match status" value="1"/>
</dbReference>
<comment type="caution">
    <text evidence="3">The sequence shown here is derived from an EMBL/GenBank/DDBJ whole genome shotgun (WGS) entry which is preliminary data.</text>
</comment>
<dbReference type="AlphaFoldDB" id="A0A2A2TCD4"/>
<sequence length="267" mass="30184">MKYSTKTNPIKSNLPKVNICGVQVDKYSFDEVVEQIINHALSKKSPKYVVTPNAQHIVTLQKDNFFREIYQNAFLTVPDGVPLLWASKLFNTPLSERVTGIDLFEKLCQTSAEAGLKIFLLGGRPGAAQKAADTLKKRHPNIKIVGIYCPPYGFDSDQLELNKINSAILSAKPDILFVGLGAPKQEYWMYKNYQNLNVPVSLGIGVSFELVSGMVQRAPKFMQEIGLEWFFRLIVEPRRLWKRYVIGNTIFILLVLKQKMYPLGKSG</sequence>
<dbReference type="CDD" id="cd06533">
    <property type="entry name" value="Glyco_transf_WecG_TagA"/>
    <property type="match status" value="1"/>
</dbReference>
<dbReference type="EMBL" id="NTFS01000410">
    <property type="protein sequence ID" value="PAX51361.1"/>
    <property type="molecule type" value="Genomic_DNA"/>
</dbReference>
<evidence type="ECO:0000313" key="4">
    <source>
        <dbReference type="Proteomes" id="UP000218238"/>
    </source>
</evidence>
<organism evidence="3 4">
    <name type="scientific">Brunnivagina elsteri CCALA 953</name>
    <dbReference type="NCBI Taxonomy" id="987040"/>
    <lineage>
        <taxon>Bacteria</taxon>
        <taxon>Bacillati</taxon>
        <taxon>Cyanobacteriota</taxon>
        <taxon>Cyanophyceae</taxon>
        <taxon>Nostocales</taxon>
        <taxon>Calotrichaceae</taxon>
        <taxon>Brunnivagina</taxon>
    </lineage>
</organism>
<evidence type="ECO:0000313" key="3">
    <source>
        <dbReference type="EMBL" id="PAX51361.1"/>
    </source>
</evidence>
<accession>A0A2A2TCD4</accession>
<dbReference type="InterPro" id="IPR004629">
    <property type="entry name" value="WecG_TagA_CpsF"/>
</dbReference>
<dbReference type="NCBIfam" id="TIGR00696">
    <property type="entry name" value="wecG_tagA_cpsF"/>
    <property type="match status" value="1"/>
</dbReference>
<keyword evidence="4" id="KW-1185">Reference proteome</keyword>
<name>A0A2A2TCD4_9CYAN</name>
<protein>
    <submittedName>
        <fullName evidence="3">Glycosyltransferase</fullName>
    </submittedName>
</protein>
<gene>
    <name evidence="3" type="ORF">CK510_25200</name>
</gene>
<dbReference type="Pfam" id="PF03808">
    <property type="entry name" value="Glyco_tran_WecG"/>
    <property type="match status" value="1"/>
</dbReference>
<evidence type="ECO:0000256" key="1">
    <source>
        <dbReference type="ARBA" id="ARBA00022676"/>
    </source>
</evidence>
<proteinExistence type="predicted"/>
<keyword evidence="1" id="KW-0328">Glycosyltransferase</keyword>
<keyword evidence="2 3" id="KW-0808">Transferase</keyword>
<reference evidence="3 4" key="1">
    <citation type="submission" date="2017-08" db="EMBL/GenBank/DDBJ databases">
        <title>Draft genome sequence of filamentous cyanobacterium Calothrix elsteri CCALA 953.</title>
        <authorList>
            <person name="Gagunashvili A.N."/>
            <person name="Elster J."/>
            <person name="Andresson O.S."/>
        </authorList>
    </citation>
    <scope>NUCLEOTIDE SEQUENCE [LARGE SCALE GENOMIC DNA]</scope>
    <source>
        <strain evidence="3 4">CCALA 953</strain>
    </source>
</reference>
<evidence type="ECO:0000256" key="2">
    <source>
        <dbReference type="ARBA" id="ARBA00022679"/>
    </source>
</evidence>
<dbReference type="PANTHER" id="PTHR34136:SF1">
    <property type="entry name" value="UDP-N-ACETYL-D-MANNOSAMINURONIC ACID TRANSFERASE"/>
    <property type="match status" value="1"/>
</dbReference>
<dbReference type="OrthoDB" id="9771846at2"/>
<dbReference type="Proteomes" id="UP000218238">
    <property type="component" value="Unassembled WGS sequence"/>
</dbReference>
<dbReference type="RefSeq" id="WP_095724285.1">
    <property type="nucleotide sequence ID" value="NZ_NTFS01000410.1"/>
</dbReference>
<dbReference type="GO" id="GO:0016758">
    <property type="term" value="F:hexosyltransferase activity"/>
    <property type="evidence" value="ECO:0007669"/>
    <property type="project" value="TreeGrafter"/>
</dbReference>